<name>A0ABY3PRK6_9CYAN</name>
<comment type="similarity">
    <text evidence="2 3">Belongs to the peptidase S26 family.</text>
</comment>
<dbReference type="EMBL" id="CP063845">
    <property type="protein sequence ID" value="UFP96358.1"/>
    <property type="molecule type" value="Genomic_DNA"/>
</dbReference>
<proteinExistence type="inferred from homology"/>
<dbReference type="CDD" id="cd06530">
    <property type="entry name" value="S26_SPase_I"/>
    <property type="match status" value="1"/>
</dbReference>
<evidence type="ECO:0000256" key="4">
    <source>
        <dbReference type="SAM" id="MobiDB-lite"/>
    </source>
</evidence>
<sequence length="162" mass="17893">MQRFVLCGFALGLVGCALQTDVRLRKMPDSGMEPTIRAQEVVRENFDTLEKRPPGRFDLVVVKDPDKPDETTIRRVIALPGELVQVSAYRASVGGRSLDEPFISTQPATEDGAPRPKAEFGPLTVPTDAYFVLGDNRAAASDNRQWRRSSVPVKDILAVVER</sequence>
<dbReference type="EC" id="3.4.21.89" evidence="3"/>
<reference evidence="6 7" key="1">
    <citation type="journal article" date="2021" name="Genome Biol. Evol.">
        <title>Complete Genome Sequencing of a Novel Gloeobacter Species from a Waterfall Cave in Mexico.</title>
        <authorList>
            <person name="Saw J.H."/>
            <person name="Cardona T."/>
            <person name="Montejano G."/>
        </authorList>
    </citation>
    <scope>NUCLEOTIDE SEQUENCE [LARGE SCALE GENOMIC DNA]</scope>
    <source>
        <strain evidence="6">MG652769</strain>
    </source>
</reference>
<dbReference type="RefSeq" id="WP_230843603.1">
    <property type="nucleotide sequence ID" value="NZ_CP063845.1"/>
</dbReference>
<comment type="subcellular location">
    <subcellularLocation>
        <location evidence="1">Cell membrane</location>
        <topology evidence="1">Single-pass type II membrane protein</topology>
    </subcellularLocation>
    <subcellularLocation>
        <location evidence="3">Membrane</location>
        <topology evidence="3">Single-pass type II membrane protein</topology>
    </subcellularLocation>
</comment>
<dbReference type="PRINTS" id="PR00727">
    <property type="entry name" value="LEADERPTASE"/>
</dbReference>
<dbReference type="SUPFAM" id="SSF51306">
    <property type="entry name" value="LexA/Signal peptidase"/>
    <property type="match status" value="1"/>
</dbReference>
<feature type="domain" description="Peptidase S26" evidence="5">
    <location>
        <begin position="5"/>
        <end position="160"/>
    </location>
</feature>
<evidence type="ECO:0000313" key="7">
    <source>
        <dbReference type="Proteomes" id="UP001054846"/>
    </source>
</evidence>
<accession>A0ABY3PRK6</accession>
<organism evidence="6 7">
    <name type="scientific">Gloeobacter morelensis MG652769</name>
    <dbReference type="NCBI Taxonomy" id="2781736"/>
    <lineage>
        <taxon>Bacteria</taxon>
        <taxon>Bacillati</taxon>
        <taxon>Cyanobacteriota</taxon>
        <taxon>Cyanophyceae</taxon>
        <taxon>Gloeobacterales</taxon>
        <taxon>Gloeobacteraceae</taxon>
        <taxon>Gloeobacter</taxon>
        <taxon>Gloeobacter morelensis</taxon>
    </lineage>
</organism>
<evidence type="ECO:0000256" key="3">
    <source>
        <dbReference type="RuleBase" id="RU362042"/>
    </source>
</evidence>
<dbReference type="PANTHER" id="PTHR43390">
    <property type="entry name" value="SIGNAL PEPTIDASE I"/>
    <property type="match status" value="1"/>
</dbReference>
<dbReference type="Gene3D" id="2.10.109.10">
    <property type="entry name" value="Umud Fragment, subunit A"/>
    <property type="match status" value="1"/>
</dbReference>
<keyword evidence="7" id="KW-1185">Reference proteome</keyword>
<dbReference type="GO" id="GO:0009003">
    <property type="term" value="F:signal peptidase activity"/>
    <property type="evidence" value="ECO:0007669"/>
    <property type="project" value="UniProtKB-EC"/>
</dbReference>
<evidence type="ECO:0000256" key="2">
    <source>
        <dbReference type="ARBA" id="ARBA00009370"/>
    </source>
</evidence>
<gene>
    <name evidence="6" type="primary">lepB</name>
    <name evidence="6" type="ORF">ISF26_09165</name>
</gene>
<dbReference type="Pfam" id="PF10502">
    <property type="entry name" value="Peptidase_S26"/>
    <property type="match status" value="1"/>
</dbReference>
<evidence type="ECO:0000313" key="6">
    <source>
        <dbReference type="EMBL" id="UFP96358.1"/>
    </source>
</evidence>
<comment type="catalytic activity">
    <reaction evidence="3">
        <text>Cleavage of hydrophobic, N-terminal signal or leader sequences from secreted and periplasmic proteins.</text>
        <dbReference type="EC" id="3.4.21.89"/>
    </reaction>
</comment>
<dbReference type="PROSITE" id="PS51257">
    <property type="entry name" value="PROKAR_LIPOPROTEIN"/>
    <property type="match status" value="1"/>
</dbReference>
<evidence type="ECO:0000256" key="1">
    <source>
        <dbReference type="ARBA" id="ARBA00004401"/>
    </source>
</evidence>
<dbReference type="NCBIfam" id="TIGR02227">
    <property type="entry name" value="sigpep_I_bact"/>
    <property type="match status" value="1"/>
</dbReference>
<dbReference type="InterPro" id="IPR000223">
    <property type="entry name" value="Pept_S26A_signal_pept_1"/>
</dbReference>
<dbReference type="InterPro" id="IPR036286">
    <property type="entry name" value="LexA/Signal_pep-like_sf"/>
</dbReference>
<dbReference type="InterPro" id="IPR019533">
    <property type="entry name" value="Peptidase_S26"/>
</dbReference>
<evidence type="ECO:0000259" key="5">
    <source>
        <dbReference type="Pfam" id="PF10502"/>
    </source>
</evidence>
<feature type="region of interest" description="Disordered" evidence="4">
    <location>
        <begin position="100"/>
        <end position="120"/>
    </location>
</feature>
<keyword evidence="3" id="KW-0645">Protease</keyword>
<keyword evidence="3 6" id="KW-0378">Hydrolase</keyword>
<dbReference type="PANTHER" id="PTHR43390:SF1">
    <property type="entry name" value="CHLOROPLAST PROCESSING PEPTIDASE"/>
    <property type="match status" value="1"/>
</dbReference>
<protein>
    <recommendedName>
        <fullName evidence="3">Signal peptidase I</fullName>
        <ecNumber evidence="3">3.4.21.89</ecNumber>
    </recommendedName>
</protein>
<dbReference type="Proteomes" id="UP001054846">
    <property type="component" value="Chromosome"/>
</dbReference>